<dbReference type="Gene3D" id="3.40.50.300">
    <property type="entry name" value="P-loop containing nucleotide triphosphate hydrolases"/>
    <property type="match status" value="1"/>
</dbReference>
<dbReference type="GO" id="GO:0003924">
    <property type="term" value="F:GTPase activity"/>
    <property type="evidence" value="ECO:0007669"/>
    <property type="project" value="InterPro"/>
</dbReference>
<keyword evidence="1" id="KW-0547">Nucleotide-binding</keyword>
<dbReference type="SMART" id="SM00175">
    <property type="entry name" value="RAB"/>
    <property type="match status" value="1"/>
</dbReference>
<name>A0A1J4KJH3_9EUKA</name>
<dbReference type="GeneID" id="94835438"/>
<keyword evidence="4" id="KW-1185">Reference proteome</keyword>
<dbReference type="EMBL" id="MLAK01000592">
    <property type="protein sequence ID" value="OHT11250.1"/>
    <property type="molecule type" value="Genomic_DNA"/>
</dbReference>
<proteinExistence type="predicted"/>
<dbReference type="FunFam" id="3.40.50.300:FF:000808">
    <property type="entry name" value="Small GTP-binding protein, putative"/>
    <property type="match status" value="1"/>
</dbReference>
<evidence type="ECO:0000256" key="1">
    <source>
        <dbReference type="ARBA" id="ARBA00022741"/>
    </source>
</evidence>
<dbReference type="GO" id="GO:0005525">
    <property type="term" value="F:GTP binding"/>
    <property type="evidence" value="ECO:0007669"/>
    <property type="project" value="InterPro"/>
</dbReference>
<dbReference type="PANTHER" id="PTHR47978">
    <property type="match status" value="1"/>
</dbReference>
<evidence type="ECO:0000313" key="4">
    <source>
        <dbReference type="Proteomes" id="UP000179807"/>
    </source>
</evidence>
<dbReference type="CDD" id="cd00154">
    <property type="entry name" value="Rab"/>
    <property type="match status" value="1"/>
</dbReference>
<dbReference type="PRINTS" id="PR00449">
    <property type="entry name" value="RASTRNSFRMNG"/>
</dbReference>
<dbReference type="OrthoDB" id="10020193at2759"/>
<sequence>MIAKKSNSLESKVIIIGEPSVGKTSILTQFNTRTFDSQSESTVGASFLSKPVETSHGPINLFMWDTAGQERYRSLIPMYSRNAAAALLVIDVTSQGSVDSLDSWLSIIKEHCPKKCKIYVIANKIDLEKQISIEKVEEWAKVHNLPFFKATATKYESVEPIFLRVAEDIGGTDSNSFSKPSTTQNIKDTQESHTNCC</sequence>
<dbReference type="PROSITE" id="PS51421">
    <property type="entry name" value="RAS"/>
    <property type="match status" value="1"/>
</dbReference>
<dbReference type="RefSeq" id="XP_068364386.1">
    <property type="nucleotide sequence ID" value="XM_068500734.1"/>
</dbReference>
<dbReference type="InterPro" id="IPR005225">
    <property type="entry name" value="Small_GTP-bd"/>
</dbReference>
<reference evidence="3" key="1">
    <citation type="submission" date="2016-10" db="EMBL/GenBank/DDBJ databases">
        <authorList>
            <person name="Benchimol M."/>
            <person name="Almeida L.G."/>
            <person name="Vasconcelos A.T."/>
            <person name="Perreira-Neves A."/>
            <person name="Rosa I.A."/>
            <person name="Tasca T."/>
            <person name="Bogo M.R."/>
            <person name="de Souza W."/>
        </authorList>
    </citation>
    <scope>NUCLEOTIDE SEQUENCE [LARGE SCALE GENOMIC DNA]</scope>
    <source>
        <strain evidence="3">K</strain>
    </source>
</reference>
<dbReference type="NCBIfam" id="TIGR00231">
    <property type="entry name" value="small_GTP"/>
    <property type="match status" value="1"/>
</dbReference>
<organism evidence="3 4">
    <name type="scientific">Tritrichomonas foetus</name>
    <dbReference type="NCBI Taxonomy" id="1144522"/>
    <lineage>
        <taxon>Eukaryota</taxon>
        <taxon>Metamonada</taxon>
        <taxon>Parabasalia</taxon>
        <taxon>Tritrichomonadida</taxon>
        <taxon>Tritrichomonadidae</taxon>
        <taxon>Tritrichomonas</taxon>
    </lineage>
</organism>
<dbReference type="InterPro" id="IPR001806">
    <property type="entry name" value="Small_GTPase"/>
</dbReference>
<dbReference type="InterPro" id="IPR027417">
    <property type="entry name" value="P-loop_NTPase"/>
</dbReference>
<dbReference type="SMART" id="SM00174">
    <property type="entry name" value="RHO"/>
    <property type="match status" value="1"/>
</dbReference>
<dbReference type="SUPFAM" id="SSF52540">
    <property type="entry name" value="P-loop containing nucleoside triphosphate hydrolases"/>
    <property type="match status" value="1"/>
</dbReference>
<dbReference type="AlphaFoldDB" id="A0A1J4KJH3"/>
<protein>
    <submittedName>
        <fullName evidence="3">Ras-related protein Rab-6</fullName>
    </submittedName>
</protein>
<dbReference type="VEuPathDB" id="TrichDB:TRFO_19333"/>
<dbReference type="PROSITE" id="PS51419">
    <property type="entry name" value="RAB"/>
    <property type="match status" value="1"/>
</dbReference>
<feature type="region of interest" description="Disordered" evidence="2">
    <location>
        <begin position="174"/>
        <end position="197"/>
    </location>
</feature>
<evidence type="ECO:0000313" key="3">
    <source>
        <dbReference type="EMBL" id="OHT11250.1"/>
    </source>
</evidence>
<comment type="caution">
    <text evidence="3">The sequence shown here is derived from an EMBL/GenBank/DDBJ whole genome shotgun (WGS) entry which is preliminary data.</text>
</comment>
<gene>
    <name evidence="3" type="primary">rab6</name>
    <name evidence="3" type="ORF">TRFO_19333</name>
</gene>
<dbReference type="Proteomes" id="UP000179807">
    <property type="component" value="Unassembled WGS sequence"/>
</dbReference>
<accession>A0A1J4KJH3</accession>
<dbReference type="Pfam" id="PF00071">
    <property type="entry name" value="Ras"/>
    <property type="match status" value="1"/>
</dbReference>
<evidence type="ECO:0000256" key="2">
    <source>
        <dbReference type="SAM" id="MobiDB-lite"/>
    </source>
</evidence>
<dbReference type="SMART" id="SM00173">
    <property type="entry name" value="RAS"/>
    <property type="match status" value="1"/>
</dbReference>